<dbReference type="InterPro" id="IPR014710">
    <property type="entry name" value="RmlC-like_jellyroll"/>
</dbReference>
<dbReference type="PROSITE" id="PS50042">
    <property type="entry name" value="CNMP_BINDING_3"/>
    <property type="match status" value="2"/>
</dbReference>
<dbReference type="STRING" id="312017.W7X1V2"/>
<dbReference type="GO" id="GO:0005829">
    <property type="term" value="C:cytosol"/>
    <property type="evidence" value="ECO:0007669"/>
    <property type="project" value="TreeGrafter"/>
</dbReference>
<dbReference type="PANTHER" id="PTHR11635:SF152">
    <property type="entry name" value="CAMP-DEPENDENT PROTEIN KINASE TYPE I REGULATORY SUBUNIT-RELATED"/>
    <property type="match status" value="1"/>
</dbReference>
<dbReference type="Proteomes" id="UP000009168">
    <property type="component" value="Unassembled WGS sequence"/>
</dbReference>
<organism evidence="2 3">
    <name type="scientific">Tetrahymena thermophila (strain SB210)</name>
    <dbReference type="NCBI Taxonomy" id="312017"/>
    <lineage>
        <taxon>Eukaryota</taxon>
        <taxon>Sar</taxon>
        <taxon>Alveolata</taxon>
        <taxon>Ciliophora</taxon>
        <taxon>Intramacronucleata</taxon>
        <taxon>Oligohymenophorea</taxon>
        <taxon>Hymenostomatida</taxon>
        <taxon>Tetrahymenina</taxon>
        <taxon>Tetrahymenidae</taxon>
        <taxon>Tetrahymena</taxon>
    </lineage>
</organism>
<evidence type="ECO:0000259" key="1">
    <source>
        <dbReference type="PROSITE" id="PS50042"/>
    </source>
</evidence>
<reference evidence="3" key="1">
    <citation type="journal article" date="2006" name="PLoS Biol.">
        <title>Macronuclear genome sequence of the ciliate Tetrahymena thermophila, a model eukaryote.</title>
        <authorList>
            <person name="Eisen J.A."/>
            <person name="Coyne R.S."/>
            <person name="Wu M."/>
            <person name="Wu D."/>
            <person name="Thiagarajan M."/>
            <person name="Wortman J.R."/>
            <person name="Badger J.H."/>
            <person name="Ren Q."/>
            <person name="Amedeo P."/>
            <person name="Jones K.M."/>
            <person name="Tallon L.J."/>
            <person name="Delcher A.L."/>
            <person name="Salzberg S.L."/>
            <person name="Silva J.C."/>
            <person name="Haas B.J."/>
            <person name="Majoros W.H."/>
            <person name="Farzad M."/>
            <person name="Carlton J.M."/>
            <person name="Smith R.K. Jr."/>
            <person name="Garg J."/>
            <person name="Pearlman R.E."/>
            <person name="Karrer K.M."/>
            <person name="Sun L."/>
            <person name="Manning G."/>
            <person name="Elde N.C."/>
            <person name="Turkewitz A.P."/>
            <person name="Asai D.J."/>
            <person name="Wilkes D.E."/>
            <person name="Wang Y."/>
            <person name="Cai H."/>
            <person name="Collins K."/>
            <person name="Stewart B.A."/>
            <person name="Lee S.R."/>
            <person name="Wilamowska K."/>
            <person name="Weinberg Z."/>
            <person name="Ruzzo W.L."/>
            <person name="Wloga D."/>
            <person name="Gaertig J."/>
            <person name="Frankel J."/>
            <person name="Tsao C.-C."/>
            <person name="Gorovsky M.A."/>
            <person name="Keeling P.J."/>
            <person name="Waller R.F."/>
            <person name="Patron N.J."/>
            <person name="Cherry J.M."/>
            <person name="Stover N.A."/>
            <person name="Krieger C.J."/>
            <person name="del Toro C."/>
            <person name="Ryder H.F."/>
            <person name="Williamson S.C."/>
            <person name="Barbeau R.A."/>
            <person name="Hamilton E.P."/>
            <person name="Orias E."/>
        </authorList>
    </citation>
    <scope>NUCLEOTIDE SEQUENCE [LARGE SCALE GENOMIC DNA]</scope>
    <source>
        <strain evidence="3">SB210</strain>
    </source>
</reference>
<dbReference type="AlphaFoldDB" id="W7X1V2"/>
<evidence type="ECO:0000313" key="2">
    <source>
        <dbReference type="EMBL" id="EWS71612.1"/>
    </source>
</evidence>
<dbReference type="GO" id="GO:0030552">
    <property type="term" value="F:cAMP binding"/>
    <property type="evidence" value="ECO:0007669"/>
    <property type="project" value="TreeGrafter"/>
</dbReference>
<dbReference type="Gene3D" id="2.60.120.10">
    <property type="entry name" value="Jelly Rolls"/>
    <property type="match status" value="2"/>
</dbReference>
<feature type="domain" description="Cyclic nucleotide-binding" evidence="1">
    <location>
        <begin position="216"/>
        <end position="379"/>
    </location>
</feature>
<gene>
    <name evidence="2" type="ORF">TTHERM_000764090</name>
</gene>
<dbReference type="OrthoDB" id="2021138at2759"/>
<dbReference type="InterPro" id="IPR000595">
    <property type="entry name" value="cNMP-bd_dom"/>
</dbReference>
<dbReference type="KEGG" id="tet:TTHERM_000764090"/>
<name>W7X1V2_TETTS</name>
<dbReference type="SUPFAM" id="SSF51206">
    <property type="entry name" value="cAMP-binding domain-like"/>
    <property type="match status" value="2"/>
</dbReference>
<dbReference type="GO" id="GO:0004862">
    <property type="term" value="F:cAMP-dependent protein kinase inhibitor activity"/>
    <property type="evidence" value="ECO:0007669"/>
    <property type="project" value="TreeGrafter"/>
</dbReference>
<dbReference type="GO" id="GO:0034236">
    <property type="term" value="F:protein kinase A catalytic subunit binding"/>
    <property type="evidence" value="ECO:0007669"/>
    <property type="project" value="TreeGrafter"/>
</dbReference>
<dbReference type="InterPro" id="IPR050503">
    <property type="entry name" value="cAMP-dep_PK_reg_su-like"/>
</dbReference>
<dbReference type="GO" id="GO:0005952">
    <property type="term" value="C:cAMP-dependent protein kinase complex"/>
    <property type="evidence" value="ECO:0007669"/>
    <property type="project" value="InterPro"/>
</dbReference>
<keyword evidence="3" id="KW-1185">Reference proteome</keyword>
<evidence type="ECO:0000313" key="3">
    <source>
        <dbReference type="Proteomes" id="UP000009168"/>
    </source>
</evidence>
<proteinExistence type="predicted"/>
<protein>
    <submittedName>
        <fullName evidence="2">Cyclic nucleotide-binding domain protein</fullName>
    </submittedName>
</protein>
<sequence>MSRVNCSPFIKRSNTRQYTQKIRSLTSKIIDENAEIQGQIIDIEEAWISLSKDQSYKTQEDIMKQIDQFSKLKYFKTIIEEGGYELLKQAFVNARAVQTFSDEILFRQGSQADEMLVLLEGKVNLYYIPNIDHLQSAEHESQENLKKKNMLIKTFKAGEAIGNLNLYFNKPFKGMAICQESCKFVSINKYIYTKTLVNADRIFVESQLDFLRSINILSHWNDDKLVEILLLSFIEKVNLYTVIFNQGQISTDFYIVKSGQYGLYQKRTDHFSISSHIPPNFKKPQNNEQIQKENQDQNLLSSYQDEFSQQNHLIYLHEYGPLDHFGQQDIMENKRRAGFVVCKSKDGGELLRIKSYIFIQFILADPITQKLLIQGKIQDQQIYNPQKRLQNFISNQQNIDIDKYCNQIKDLKNHILSDKQQKYHFLNVKIAQNKSFFDNHNHNTTFRGKSINNDHIQDSRSTALTDLTKNGESQSITIHSRNFSLPKISTTNKSYIQQNSLTNIQQKRKLQQNSQSIHSLGNQCQSLNYFFEISPISSPIINVKPSLKSFQELHSPQTPFKKQNDNSMIHLIEKSFHKQKGVRPYRLSEIEL</sequence>
<accession>W7X1V2</accession>
<dbReference type="RefSeq" id="XP_012655857.1">
    <property type="nucleotide sequence ID" value="XM_012800403.1"/>
</dbReference>
<feature type="domain" description="Cyclic nucleotide-binding" evidence="1">
    <location>
        <begin position="74"/>
        <end position="213"/>
    </location>
</feature>
<dbReference type="PANTHER" id="PTHR11635">
    <property type="entry name" value="CAMP-DEPENDENT PROTEIN KINASE REGULATORY CHAIN"/>
    <property type="match status" value="1"/>
</dbReference>
<dbReference type="InterPro" id="IPR018490">
    <property type="entry name" value="cNMP-bd_dom_sf"/>
</dbReference>
<dbReference type="GeneID" id="24440573"/>
<dbReference type="EMBL" id="GG662407">
    <property type="protein sequence ID" value="EWS71612.1"/>
    <property type="molecule type" value="Genomic_DNA"/>
</dbReference>
<dbReference type="InParanoid" id="W7X1V2"/>